<organism evidence="9 10">
    <name type="scientific">Desulfovibrio ferrophilus</name>
    <dbReference type="NCBI Taxonomy" id="241368"/>
    <lineage>
        <taxon>Bacteria</taxon>
        <taxon>Pseudomonadati</taxon>
        <taxon>Thermodesulfobacteriota</taxon>
        <taxon>Desulfovibrionia</taxon>
        <taxon>Desulfovibrionales</taxon>
        <taxon>Desulfovibrionaceae</taxon>
        <taxon>Desulfovibrio</taxon>
    </lineage>
</organism>
<gene>
    <name evidence="9" type="ORF">DFE_1560</name>
</gene>
<dbReference type="Proteomes" id="UP000269883">
    <property type="component" value="Chromosome"/>
</dbReference>
<keyword evidence="10" id="KW-1185">Reference proteome</keyword>
<dbReference type="Gene3D" id="3.90.1680.10">
    <property type="entry name" value="SOS response associated peptidase-like"/>
    <property type="match status" value="1"/>
</dbReference>
<evidence type="ECO:0000256" key="8">
    <source>
        <dbReference type="RuleBase" id="RU364100"/>
    </source>
</evidence>
<dbReference type="PANTHER" id="PTHR13604">
    <property type="entry name" value="DC12-RELATED"/>
    <property type="match status" value="1"/>
</dbReference>
<evidence type="ECO:0000256" key="6">
    <source>
        <dbReference type="ARBA" id="ARBA00023125"/>
    </source>
</evidence>
<dbReference type="EMBL" id="AP017378">
    <property type="protein sequence ID" value="BBD08286.1"/>
    <property type="molecule type" value="Genomic_DNA"/>
</dbReference>
<evidence type="ECO:0000313" key="9">
    <source>
        <dbReference type="EMBL" id="BBD08286.1"/>
    </source>
</evidence>
<dbReference type="InterPro" id="IPR036590">
    <property type="entry name" value="SRAP-like"/>
</dbReference>
<evidence type="ECO:0000256" key="3">
    <source>
        <dbReference type="ARBA" id="ARBA00022763"/>
    </source>
</evidence>
<evidence type="ECO:0000256" key="7">
    <source>
        <dbReference type="ARBA" id="ARBA00023239"/>
    </source>
</evidence>
<evidence type="ECO:0000313" key="10">
    <source>
        <dbReference type="Proteomes" id="UP000269883"/>
    </source>
</evidence>
<dbReference type="AlphaFoldDB" id="A0A2Z6AYQ2"/>
<keyword evidence="3" id="KW-0227">DNA damage</keyword>
<protein>
    <recommendedName>
        <fullName evidence="8">Abasic site processing protein</fullName>
        <ecNumber evidence="8">3.4.-.-</ecNumber>
    </recommendedName>
</protein>
<dbReference type="KEGG" id="dfl:DFE_1560"/>
<keyword evidence="2 8" id="KW-0645">Protease</keyword>
<dbReference type="EC" id="3.4.-.-" evidence="8"/>
<proteinExistence type="inferred from homology"/>
<dbReference type="OrthoDB" id="6192129at2"/>
<accession>A0A2Z6AYQ2</accession>
<dbReference type="GO" id="GO:0008233">
    <property type="term" value="F:peptidase activity"/>
    <property type="evidence" value="ECO:0007669"/>
    <property type="project" value="UniProtKB-KW"/>
</dbReference>
<evidence type="ECO:0000256" key="4">
    <source>
        <dbReference type="ARBA" id="ARBA00022801"/>
    </source>
</evidence>
<dbReference type="InterPro" id="IPR003738">
    <property type="entry name" value="SRAP"/>
</dbReference>
<dbReference type="RefSeq" id="WP_126378259.1">
    <property type="nucleotide sequence ID" value="NZ_AP017378.1"/>
</dbReference>
<keyword evidence="4 8" id="KW-0378">Hydrolase</keyword>
<dbReference type="GO" id="GO:0016829">
    <property type="term" value="F:lyase activity"/>
    <property type="evidence" value="ECO:0007669"/>
    <property type="project" value="UniProtKB-KW"/>
</dbReference>
<dbReference type="SUPFAM" id="SSF143081">
    <property type="entry name" value="BB1717-like"/>
    <property type="match status" value="1"/>
</dbReference>
<dbReference type="GO" id="GO:0106300">
    <property type="term" value="P:protein-DNA covalent cross-linking repair"/>
    <property type="evidence" value="ECO:0007669"/>
    <property type="project" value="InterPro"/>
</dbReference>
<dbReference type="GO" id="GO:0003697">
    <property type="term" value="F:single-stranded DNA binding"/>
    <property type="evidence" value="ECO:0007669"/>
    <property type="project" value="InterPro"/>
</dbReference>
<evidence type="ECO:0000256" key="2">
    <source>
        <dbReference type="ARBA" id="ARBA00022670"/>
    </source>
</evidence>
<keyword evidence="5" id="KW-0190">Covalent protein-DNA linkage</keyword>
<comment type="similarity">
    <text evidence="1 8">Belongs to the SOS response-associated peptidase family.</text>
</comment>
<keyword evidence="6" id="KW-0238">DNA-binding</keyword>
<reference evidence="9 10" key="1">
    <citation type="journal article" date="2018" name="Sci. Adv.">
        <title>Multi-heme cytochromes provide a pathway for survival in energy-limited environments.</title>
        <authorList>
            <person name="Deng X."/>
            <person name="Dohmae N."/>
            <person name="Nealson K.H."/>
            <person name="Hashimoto K."/>
            <person name="Okamoto A."/>
        </authorList>
    </citation>
    <scope>NUCLEOTIDE SEQUENCE [LARGE SCALE GENOMIC DNA]</scope>
    <source>
        <strain evidence="9 10">IS5</strain>
    </source>
</reference>
<dbReference type="PANTHER" id="PTHR13604:SF0">
    <property type="entry name" value="ABASIC SITE PROCESSING PROTEIN HMCES"/>
    <property type="match status" value="1"/>
</dbReference>
<dbReference type="GO" id="GO:0006508">
    <property type="term" value="P:proteolysis"/>
    <property type="evidence" value="ECO:0007669"/>
    <property type="project" value="UniProtKB-KW"/>
</dbReference>
<sequence length="229" mass="25712">MCGRFGLDTPKKHLAEQFDLTKEPSYAPRYNIAPTQMIGAILAHPESGSPAFRMLKWGLVPSWAKDTNVGTRLINARAETVDQKPSFRTAFRQRRCLIPASHFFEWQRLPDGTTQPHCIRLKDDTTMGFAGIWEHWSTPESNGSPPTSIFSCSILTTTANELMAPIHGRMPVIIPVESYSIWLKGDAVQVLPLLEPCPAESLEAWPIPHRVNSAKNDDHSIMVRQEENP</sequence>
<keyword evidence="7" id="KW-0456">Lyase</keyword>
<dbReference type="Pfam" id="PF02586">
    <property type="entry name" value="SRAP"/>
    <property type="match status" value="1"/>
</dbReference>
<name>A0A2Z6AYQ2_9BACT</name>
<evidence type="ECO:0000256" key="5">
    <source>
        <dbReference type="ARBA" id="ARBA00023124"/>
    </source>
</evidence>
<evidence type="ECO:0000256" key="1">
    <source>
        <dbReference type="ARBA" id="ARBA00008136"/>
    </source>
</evidence>